<comment type="caution">
    <text evidence="2">The sequence shown here is derived from an EMBL/GenBank/DDBJ whole genome shotgun (WGS) entry which is preliminary data.</text>
</comment>
<feature type="region of interest" description="Disordered" evidence="1">
    <location>
        <begin position="27"/>
        <end position="367"/>
    </location>
</feature>
<keyword evidence="3" id="KW-1185">Reference proteome</keyword>
<feature type="compositionally biased region" description="Basic residues" evidence="1">
    <location>
        <begin position="345"/>
        <end position="367"/>
    </location>
</feature>
<dbReference type="Proteomes" id="UP001498398">
    <property type="component" value="Unassembled WGS sequence"/>
</dbReference>
<protein>
    <submittedName>
        <fullName evidence="2">Uncharacterized protein</fullName>
    </submittedName>
</protein>
<feature type="compositionally biased region" description="Low complexity" evidence="1">
    <location>
        <begin position="153"/>
        <end position="163"/>
    </location>
</feature>
<reference evidence="2 3" key="1">
    <citation type="submission" date="2024-01" db="EMBL/GenBank/DDBJ databases">
        <title>A draft genome for the cacao thread blight pathogen Marasmiellus scandens.</title>
        <authorList>
            <person name="Baruah I.K."/>
            <person name="Leung J."/>
            <person name="Bukari Y."/>
            <person name="Amoako-Attah I."/>
            <person name="Meinhardt L.W."/>
            <person name="Bailey B.A."/>
            <person name="Cohen S.P."/>
        </authorList>
    </citation>
    <scope>NUCLEOTIDE SEQUENCE [LARGE SCALE GENOMIC DNA]</scope>
    <source>
        <strain evidence="2 3">GH-19</strain>
    </source>
</reference>
<feature type="compositionally biased region" description="Polar residues" evidence="1">
    <location>
        <begin position="198"/>
        <end position="215"/>
    </location>
</feature>
<accession>A0ABR1J8H9</accession>
<feature type="compositionally biased region" description="Basic and acidic residues" evidence="1">
    <location>
        <begin position="335"/>
        <end position="344"/>
    </location>
</feature>
<feature type="compositionally biased region" description="Low complexity" evidence="1">
    <location>
        <begin position="250"/>
        <end position="261"/>
    </location>
</feature>
<feature type="compositionally biased region" description="Polar residues" evidence="1">
    <location>
        <begin position="225"/>
        <end position="236"/>
    </location>
</feature>
<feature type="compositionally biased region" description="Basic and acidic residues" evidence="1">
    <location>
        <begin position="293"/>
        <end position="303"/>
    </location>
</feature>
<organism evidence="2 3">
    <name type="scientific">Marasmiellus scandens</name>
    <dbReference type="NCBI Taxonomy" id="2682957"/>
    <lineage>
        <taxon>Eukaryota</taxon>
        <taxon>Fungi</taxon>
        <taxon>Dikarya</taxon>
        <taxon>Basidiomycota</taxon>
        <taxon>Agaricomycotina</taxon>
        <taxon>Agaricomycetes</taxon>
        <taxon>Agaricomycetidae</taxon>
        <taxon>Agaricales</taxon>
        <taxon>Marasmiineae</taxon>
        <taxon>Omphalotaceae</taxon>
        <taxon>Marasmiellus</taxon>
    </lineage>
</organism>
<feature type="compositionally biased region" description="Pro residues" evidence="1">
    <location>
        <begin position="91"/>
        <end position="118"/>
    </location>
</feature>
<feature type="compositionally biased region" description="Low complexity" evidence="1">
    <location>
        <begin position="126"/>
        <end position="141"/>
    </location>
</feature>
<gene>
    <name evidence="2" type="ORF">VKT23_012360</name>
</gene>
<feature type="compositionally biased region" description="Low complexity" evidence="1">
    <location>
        <begin position="55"/>
        <end position="67"/>
    </location>
</feature>
<proteinExistence type="predicted"/>
<dbReference type="EMBL" id="JBANRG010000030">
    <property type="protein sequence ID" value="KAK7451683.1"/>
    <property type="molecule type" value="Genomic_DNA"/>
</dbReference>
<evidence type="ECO:0000313" key="3">
    <source>
        <dbReference type="Proteomes" id="UP001498398"/>
    </source>
</evidence>
<evidence type="ECO:0000313" key="2">
    <source>
        <dbReference type="EMBL" id="KAK7451683.1"/>
    </source>
</evidence>
<sequence length="367" mass="40785">MTEYDYSPEAAEAFQRKLRGVGKWAQNTSRYNGDFTNPFEHTPSAARRRLERDYSSSSGSDSDSDSGITSLSRRRPAYPKSLTVWPGSHPRVPPRPIYIPPPPPPPPPPALAQRPPPTRSNTAPHQIYAQQIPQAPQAYPYPTQPPMGYYPAQQQVSMPQQQQSYGSTPYYAPPAPQRSNTTPSKPVIPNGYPYVGTPANSPVTSPYATPVQSPYGSVAYHQPISGPTSPRATSGSKGWLSRMFGALSIRGRSSSPVPTSTGSGGGQVYYDPQPASASRHPRSRSLEPTGYRSPDRRERDGYRSDYGQSTKPRRSKSTRTAGSSSTTKHQHSSHRHSDDSDRDRHGRRRHTDRSREMHHRRSRSHFR</sequence>
<name>A0ABR1J8H9_9AGAR</name>
<evidence type="ECO:0000256" key="1">
    <source>
        <dbReference type="SAM" id="MobiDB-lite"/>
    </source>
</evidence>